<dbReference type="Proteomes" id="UP000298058">
    <property type="component" value="Unassembled WGS sequence"/>
</dbReference>
<dbReference type="RefSeq" id="WP_135761820.1">
    <property type="nucleotide sequence ID" value="NZ_RQHW01000078.1"/>
</dbReference>
<dbReference type="EMBL" id="RQHW01000078">
    <property type="protein sequence ID" value="TGN17266.1"/>
    <property type="molecule type" value="Genomic_DNA"/>
</dbReference>
<proteinExistence type="predicted"/>
<dbReference type="OrthoDB" id="317558at2"/>
<evidence type="ECO:0008006" key="3">
    <source>
        <dbReference type="Google" id="ProtNLM"/>
    </source>
</evidence>
<dbReference type="AlphaFoldDB" id="A0A4R9LU24"/>
<sequence>MILFFLLRGGSLFSQTLADSFSLKTDFQAKPSFYEESSPYLVNRGGYVYIGQTSQSDQTGIYFYNLKDKKKIFETVPIREYVSKHPSLLQEGAAGWKEDAFPFSLTNLLFYDVKEGQAGFIVEHSHFKLPNKKFYFFVWNLNANRIEFVEEIHEKKGSDKSSYAMALPIGFDTVSKQAYFAFAVDANMADKTANDVDVSVYKYSEGKLKKVYNYADGRFPYNIIYHESSGKVLLQTYVESYENNSPKGRLLDLNTLDSISVVIPTVPYGACFSKDGSRFYLASSDTGELQVYETNTGKSVKKVKLGTHGHSMGFWKENELVWVRNSGIHIYDVATLKQKKLIPTKNYYKGQINVSGSLVIPDFGILLRNGFEGPDGAAGFRLLLSYP</sequence>
<keyword evidence="2" id="KW-1185">Reference proteome</keyword>
<dbReference type="SUPFAM" id="SSF51004">
    <property type="entry name" value="C-terminal (heme d1) domain of cytochrome cd1-nitrite reductase"/>
    <property type="match status" value="1"/>
</dbReference>
<evidence type="ECO:0000313" key="2">
    <source>
        <dbReference type="Proteomes" id="UP000298058"/>
    </source>
</evidence>
<name>A0A4R9LU24_9LEPT</name>
<organism evidence="1 2">
    <name type="scientific">Leptospira idonii</name>
    <dbReference type="NCBI Taxonomy" id="1193500"/>
    <lineage>
        <taxon>Bacteria</taxon>
        <taxon>Pseudomonadati</taxon>
        <taxon>Spirochaetota</taxon>
        <taxon>Spirochaetia</taxon>
        <taxon>Leptospirales</taxon>
        <taxon>Leptospiraceae</taxon>
        <taxon>Leptospira</taxon>
    </lineage>
</organism>
<comment type="caution">
    <text evidence="1">The sequence shown here is derived from an EMBL/GenBank/DDBJ whole genome shotgun (WGS) entry which is preliminary data.</text>
</comment>
<evidence type="ECO:0000313" key="1">
    <source>
        <dbReference type="EMBL" id="TGN17266.1"/>
    </source>
</evidence>
<protein>
    <recommendedName>
        <fullName evidence="3">WD40 repeat domain-containing protein</fullName>
    </recommendedName>
</protein>
<dbReference type="Gene3D" id="2.130.10.10">
    <property type="entry name" value="YVTN repeat-like/Quinoprotein amine dehydrogenase"/>
    <property type="match status" value="1"/>
</dbReference>
<reference evidence="1" key="1">
    <citation type="journal article" date="2019" name="PLoS Negl. Trop. Dis.">
        <title>Revisiting the worldwide diversity of Leptospira species in the environment.</title>
        <authorList>
            <person name="Vincent A.T."/>
            <person name="Schiettekatte O."/>
            <person name="Bourhy P."/>
            <person name="Veyrier F.J."/>
            <person name="Picardeau M."/>
        </authorList>
    </citation>
    <scope>NUCLEOTIDE SEQUENCE [LARGE SCALE GENOMIC DNA]</scope>
    <source>
        <strain evidence="1">201300427</strain>
    </source>
</reference>
<dbReference type="InterPro" id="IPR015943">
    <property type="entry name" value="WD40/YVTN_repeat-like_dom_sf"/>
</dbReference>
<gene>
    <name evidence="1" type="ORF">EHS15_17145</name>
</gene>
<dbReference type="InterPro" id="IPR011048">
    <property type="entry name" value="Haem_d1_sf"/>
</dbReference>
<accession>A0A4R9LU24</accession>